<protein>
    <submittedName>
        <fullName evidence="2">Uma2 family endonuclease</fullName>
    </submittedName>
</protein>
<dbReference type="InterPro" id="IPR012296">
    <property type="entry name" value="Nuclease_put_TT1808"/>
</dbReference>
<sequence length="189" mass="21509">MQIKNKLTLQEFLELPPGEEDITYEFIEGEAIPKMSPKYFHSKLTRILLYLIDEWCEGKGQVCPEWAVKLTRKGKDWVPVPEILYVSYERLSPEWIADEACPVLPNLVIEIISPGQTFGQLIAKAQDYLDAGVLRVWVVDSKARSITVFYPDAPPQTYMGETLLIDALFEGLELTAEQVFNKAGIPILY</sequence>
<organism evidence="2 3">
    <name type="scientific">Okeania hirsuta</name>
    <dbReference type="NCBI Taxonomy" id="1458930"/>
    <lineage>
        <taxon>Bacteria</taxon>
        <taxon>Bacillati</taxon>
        <taxon>Cyanobacteriota</taxon>
        <taxon>Cyanophyceae</taxon>
        <taxon>Oscillatoriophycideae</taxon>
        <taxon>Oscillatoriales</taxon>
        <taxon>Microcoleaceae</taxon>
        <taxon>Okeania</taxon>
    </lineage>
</organism>
<comment type="caution">
    <text evidence="2">The sequence shown here is derived from an EMBL/GenBank/DDBJ whole genome shotgun (WGS) entry which is preliminary data.</text>
</comment>
<name>A0A3N6PR26_9CYAN</name>
<dbReference type="Proteomes" id="UP000269154">
    <property type="component" value="Unassembled WGS sequence"/>
</dbReference>
<evidence type="ECO:0000313" key="2">
    <source>
        <dbReference type="EMBL" id="RQH37049.1"/>
    </source>
</evidence>
<keyword evidence="2" id="KW-0255">Endonuclease</keyword>
<reference evidence="2 3" key="1">
    <citation type="journal article" date="2018" name="ACS Chem. Biol.">
        <title>Ketoreductase domain dysfunction expands chemodiversity: malyngamide biosynthesis in the cyanobacterium Okeania hirsuta.</title>
        <authorList>
            <person name="Moss N.A."/>
            <person name="Leao T."/>
            <person name="Rankin M."/>
            <person name="McCullough T.M."/>
            <person name="Qu P."/>
            <person name="Korobeynikov A."/>
            <person name="Smith J.L."/>
            <person name="Gerwick L."/>
            <person name="Gerwick W.H."/>
        </authorList>
    </citation>
    <scope>NUCLEOTIDE SEQUENCE [LARGE SCALE GENOMIC DNA]</scope>
    <source>
        <strain evidence="2 3">PAB10Feb10-1</strain>
    </source>
</reference>
<dbReference type="PANTHER" id="PTHR34107:SF1">
    <property type="entry name" value="SLL0198 PROTEIN"/>
    <property type="match status" value="1"/>
</dbReference>
<keyword evidence="2" id="KW-0378">Hydrolase</keyword>
<evidence type="ECO:0000313" key="3">
    <source>
        <dbReference type="Proteomes" id="UP000269154"/>
    </source>
</evidence>
<dbReference type="InterPro" id="IPR011335">
    <property type="entry name" value="Restrct_endonuc-II-like"/>
</dbReference>
<dbReference type="OrthoDB" id="422405at2"/>
<evidence type="ECO:0000259" key="1">
    <source>
        <dbReference type="Pfam" id="PF05685"/>
    </source>
</evidence>
<proteinExistence type="predicted"/>
<feature type="domain" description="Putative restriction endonuclease" evidence="1">
    <location>
        <begin position="9"/>
        <end position="176"/>
    </location>
</feature>
<dbReference type="EMBL" id="RCBY01000110">
    <property type="protein sequence ID" value="RQH37049.1"/>
    <property type="molecule type" value="Genomic_DNA"/>
</dbReference>
<dbReference type="PANTHER" id="PTHR34107">
    <property type="entry name" value="SLL0198 PROTEIN-RELATED"/>
    <property type="match status" value="1"/>
</dbReference>
<accession>A0A3N6PR26</accession>
<dbReference type="GO" id="GO:0004519">
    <property type="term" value="F:endonuclease activity"/>
    <property type="evidence" value="ECO:0007669"/>
    <property type="project" value="UniProtKB-KW"/>
</dbReference>
<dbReference type="AlphaFoldDB" id="A0A3N6PR26"/>
<dbReference type="Gene3D" id="3.90.1570.10">
    <property type="entry name" value="tt1808, chain A"/>
    <property type="match status" value="1"/>
</dbReference>
<gene>
    <name evidence="2" type="ORF">D5R40_18595</name>
</gene>
<dbReference type="SUPFAM" id="SSF52980">
    <property type="entry name" value="Restriction endonuclease-like"/>
    <property type="match status" value="1"/>
</dbReference>
<dbReference type="CDD" id="cd06260">
    <property type="entry name" value="DUF820-like"/>
    <property type="match status" value="1"/>
</dbReference>
<dbReference type="InterPro" id="IPR008538">
    <property type="entry name" value="Uma2"/>
</dbReference>
<dbReference type="Pfam" id="PF05685">
    <property type="entry name" value="Uma2"/>
    <property type="match status" value="1"/>
</dbReference>
<keyword evidence="2" id="KW-0540">Nuclease</keyword>
<keyword evidence="3" id="KW-1185">Reference proteome</keyword>